<protein>
    <submittedName>
        <fullName evidence="1">Pyridoxamine 5'-phosphate oxidase family protein</fullName>
    </submittedName>
</protein>
<dbReference type="Proteomes" id="UP001381003">
    <property type="component" value="Chromosome"/>
</dbReference>
<dbReference type="InterPro" id="IPR024747">
    <property type="entry name" value="Pyridox_Oxase-rel"/>
</dbReference>
<sequence>MSPQEAVQMVPTTPVEVLTHDTCWSLLRTTTVGRLAVLVEDHPDLFPINFGVDHGTVVFRSGQGTKLFAALSTARVAFEADGFDPDTGRAWSVVVKGAARPISEIDELTDTVDLPIFPWQAGDKGHFVRITPSEVTGRRFTVADPDVWRTPATRAPRSATE</sequence>
<dbReference type="EMBL" id="CP104874">
    <property type="protein sequence ID" value="WWF06699.1"/>
    <property type="molecule type" value="Genomic_DNA"/>
</dbReference>
<accession>A0ABZ2FIS3</accession>
<evidence type="ECO:0000313" key="1">
    <source>
        <dbReference type="EMBL" id="WWF06699.1"/>
    </source>
</evidence>
<reference evidence="1 2" key="1">
    <citation type="submission" date="2022-09" db="EMBL/GenBank/DDBJ databases">
        <title>Complete genome sequence of Janibacter terrae strain COS04-44, PCL-degrading bacteria isolated from oil spilled coast.</title>
        <authorList>
            <person name="Park H."/>
            <person name="Kim J.Y."/>
            <person name="An S.H."/>
            <person name="Lee C.M."/>
            <person name="Weon H.-Y."/>
        </authorList>
    </citation>
    <scope>NUCLEOTIDE SEQUENCE [LARGE SCALE GENOMIC DNA]</scope>
    <source>
        <strain evidence="1 2">COS04-44</strain>
    </source>
</reference>
<keyword evidence="2" id="KW-1185">Reference proteome</keyword>
<dbReference type="RefSeq" id="WP_068327997.1">
    <property type="nucleotide sequence ID" value="NZ_CP104874.1"/>
</dbReference>
<dbReference type="Gene3D" id="2.30.110.10">
    <property type="entry name" value="Electron Transport, Fmn-binding Protein, Chain A"/>
    <property type="match status" value="1"/>
</dbReference>
<proteinExistence type="predicted"/>
<dbReference type="SUPFAM" id="SSF50475">
    <property type="entry name" value="FMN-binding split barrel"/>
    <property type="match status" value="1"/>
</dbReference>
<dbReference type="Pfam" id="PF12900">
    <property type="entry name" value="Pyridox_ox_2"/>
    <property type="match status" value="1"/>
</dbReference>
<dbReference type="InterPro" id="IPR012349">
    <property type="entry name" value="Split_barrel_FMN-bd"/>
</dbReference>
<gene>
    <name evidence="1" type="ORF">N5P18_07470</name>
</gene>
<name>A0ABZ2FIS3_9MICO</name>
<evidence type="ECO:0000313" key="2">
    <source>
        <dbReference type="Proteomes" id="UP001381003"/>
    </source>
</evidence>
<organism evidence="1 2">
    <name type="scientific">Janibacter terrae</name>
    <dbReference type="NCBI Taxonomy" id="103817"/>
    <lineage>
        <taxon>Bacteria</taxon>
        <taxon>Bacillati</taxon>
        <taxon>Actinomycetota</taxon>
        <taxon>Actinomycetes</taxon>
        <taxon>Micrococcales</taxon>
        <taxon>Intrasporangiaceae</taxon>
        <taxon>Janibacter</taxon>
    </lineage>
</organism>